<gene>
    <name evidence="3" type="ORF">FYL31_08350</name>
    <name evidence="2" type="ORF">T1815_00291</name>
</gene>
<protein>
    <recommendedName>
        <fullName evidence="1">TadZ-like receiver domain-containing protein</fullName>
    </recommendedName>
</protein>
<dbReference type="EMBL" id="CVRQ01000058">
    <property type="protein sequence ID" value="CRL41981.1"/>
    <property type="molecule type" value="Genomic_DNA"/>
</dbReference>
<name>A0A0M6WWA0_9FIRM</name>
<dbReference type="EMBL" id="VSTF01000007">
    <property type="protein sequence ID" value="TYL59549.1"/>
    <property type="molecule type" value="Genomic_DNA"/>
</dbReference>
<accession>A0A0M6WWA0</accession>
<evidence type="ECO:0000259" key="1">
    <source>
        <dbReference type="Pfam" id="PF21194"/>
    </source>
</evidence>
<dbReference type="Pfam" id="PF21194">
    <property type="entry name" value="TadZ-like_ARD"/>
    <property type="match status" value="1"/>
</dbReference>
<evidence type="ECO:0000313" key="5">
    <source>
        <dbReference type="Proteomes" id="UP000324327"/>
    </source>
</evidence>
<dbReference type="InterPro" id="IPR027417">
    <property type="entry name" value="P-loop_NTPase"/>
</dbReference>
<dbReference type="RefSeq" id="WP_055062718.1">
    <property type="nucleotide sequence ID" value="NZ_AP031452.1"/>
</dbReference>
<keyword evidence="4" id="KW-1185">Reference proteome</keyword>
<proteinExistence type="predicted"/>
<dbReference type="Proteomes" id="UP000324327">
    <property type="component" value="Unassembled WGS sequence"/>
</dbReference>
<reference evidence="3 5" key="4">
    <citation type="submission" date="2019-09" db="EMBL/GenBank/DDBJ databases">
        <title>Strain-level analysis of Eubacterium rectale using genomes from metagenomes.</title>
        <authorList>
            <person name="Karcher N."/>
            <person name="Segata N."/>
        </authorList>
    </citation>
    <scope>NUCLEOTIDE SEQUENCE [LARGE SCALE GENOMIC DNA]</scope>
    <source>
        <strain evidence="3 5">T3WBe13</strain>
    </source>
</reference>
<dbReference type="AlphaFoldDB" id="A0A0M6WWA0"/>
<reference evidence="3 5" key="3">
    <citation type="submission" date="2019-08" db="EMBL/GenBank/DDBJ databases">
        <authorList>
            <person name="Duncan S."/>
            <person name="Walker A."/>
        </authorList>
    </citation>
    <scope>NUCLEOTIDE SEQUENCE [LARGE SCALE GENOMIC DNA]</scope>
    <source>
        <strain evidence="3 5">T3WBe13</strain>
    </source>
</reference>
<evidence type="ECO:0000313" key="4">
    <source>
        <dbReference type="Proteomes" id="UP000049472"/>
    </source>
</evidence>
<dbReference type="Gene3D" id="3.40.50.300">
    <property type="entry name" value="P-loop containing nucleotide triphosphate hydrolases"/>
    <property type="match status" value="1"/>
</dbReference>
<dbReference type="Proteomes" id="UP000049472">
    <property type="component" value="Unassembled WGS sequence"/>
</dbReference>
<reference evidence="2" key="1">
    <citation type="submission" date="2015-05" db="EMBL/GenBank/DDBJ databases">
        <authorList>
            <person name="Wang D.B."/>
            <person name="Wang M."/>
        </authorList>
    </citation>
    <scope>NUCLEOTIDE SEQUENCE [LARGE SCALE GENOMIC DNA]</scope>
    <source>
        <strain evidence="2">T1-815</strain>
    </source>
</reference>
<organism evidence="2 4">
    <name type="scientific">Agathobacter rectalis</name>
    <dbReference type="NCBI Taxonomy" id="39491"/>
    <lineage>
        <taxon>Bacteria</taxon>
        <taxon>Bacillati</taxon>
        <taxon>Bacillota</taxon>
        <taxon>Clostridia</taxon>
        <taxon>Lachnospirales</taxon>
        <taxon>Lachnospiraceae</taxon>
        <taxon>Agathobacter</taxon>
    </lineage>
</organism>
<feature type="domain" description="TadZ-like receiver" evidence="1">
    <location>
        <begin position="3"/>
        <end position="99"/>
    </location>
</feature>
<evidence type="ECO:0000313" key="2">
    <source>
        <dbReference type="EMBL" id="CRL41981.1"/>
    </source>
</evidence>
<dbReference type="InterPro" id="IPR049086">
    <property type="entry name" value="TadZ-like_ARD"/>
</dbReference>
<sequence>MKKIRLGIYIEDSEYGDRLTCYFMNHYKDQLEIHMYTMKEQLEHIEGEIDIMLSSELDQWNNKYIPLIQIVEETPIKSEEGIYFVEKYQEVNRIVEEILKHVGGEVRDLKSEGSLIGQTRLISVYSLADNQYQMPFAMTLSSILSENEKVLLMDFQENSGLSRMLEQSVEHNLDELLVMAESGRYSTNRINSCIGRKHKLDYVYPIENTECLCEINTVICNNLLQMLGKEMHYDCIVLNMGTRFKGFFDILGRCSDIYLVQKKGGISQWREYEFTEELIERGLSNVVERIKLIEPPVITTPVSTCDKLVELWKWNEFGDVIRNMTRGISCAG</sequence>
<reference evidence="4" key="2">
    <citation type="submission" date="2015-05" db="EMBL/GenBank/DDBJ databases">
        <authorList>
            <consortium name="Pathogen Informatics"/>
        </authorList>
    </citation>
    <scope>NUCLEOTIDE SEQUENCE [LARGE SCALE GENOMIC DNA]</scope>
    <source>
        <strain evidence="4">T1-815</strain>
    </source>
</reference>
<evidence type="ECO:0000313" key="3">
    <source>
        <dbReference type="EMBL" id="TYL59549.1"/>
    </source>
</evidence>
<dbReference type="Gene3D" id="3.40.50.10850">
    <property type="entry name" value="Ntrc-like two-domain protein"/>
    <property type="match status" value="1"/>
</dbReference>